<name>A0A392W4T9_9FABA</name>
<sequence>MLAQRACQQAVGLPFAFCCCSEGLLDVPSLSFVVSRPASLTGFDFL</sequence>
<protein>
    <submittedName>
        <fullName evidence="1">Uncharacterized protein</fullName>
    </submittedName>
</protein>
<comment type="caution">
    <text evidence="1">The sequence shown here is derived from an EMBL/GenBank/DDBJ whole genome shotgun (WGS) entry which is preliminary data.</text>
</comment>
<reference evidence="1 2" key="1">
    <citation type="journal article" date="2018" name="Front. Plant Sci.">
        <title>Red Clover (Trifolium pratense) and Zigzag Clover (T. medium) - A Picture of Genomic Similarities and Differences.</title>
        <authorList>
            <person name="Dluhosova J."/>
            <person name="Istvanek J."/>
            <person name="Nedelnik J."/>
            <person name="Repkova J."/>
        </authorList>
    </citation>
    <scope>NUCLEOTIDE SEQUENCE [LARGE SCALE GENOMIC DNA]</scope>
    <source>
        <strain evidence="2">cv. 10/8</strain>
        <tissue evidence="1">Leaf</tissue>
    </source>
</reference>
<dbReference type="Proteomes" id="UP000265520">
    <property type="component" value="Unassembled WGS sequence"/>
</dbReference>
<proteinExistence type="predicted"/>
<organism evidence="1 2">
    <name type="scientific">Trifolium medium</name>
    <dbReference type="NCBI Taxonomy" id="97028"/>
    <lineage>
        <taxon>Eukaryota</taxon>
        <taxon>Viridiplantae</taxon>
        <taxon>Streptophyta</taxon>
        <taxon>Embryophyta</taxon>
        <taxon>Tracheophyta</taxon>
        <taxon>Spermatophyta</taxon>
        <taxon>Magnoliopsida</taxon>
        <taxon>eudicotyledons</taxon>
        <taxon>Gunneridae</taxon>
        <taxon>Pentapetalae</taxon>
        <taxon>rosids</taxon>
        <taxon>fabids</taxon>
        <taxon>Fabales</taxon>
        <taxon>Fabaceae</taxon>
        <taxon>Papilionoideae</taxon>
        <taxon>50 kb inversion clade</taxon>
        <taxon>NPAAA clade</taxon>
        <taxon>Hologalegina</taxon>
        <taxon>IRL clade</taxon>
        <taxon>Trifolieae</taxon>
        <taxon>Trifolium</taxon>
    </lineage>
</organism>
<dbReference type="AlphaFoldDB" id="A0A392W4T9"/>
<evidence type="ECO:0000313" key="2">
    <source>
        <dbReference type="Proteomes" id="UP000265520"/>
    </source>
</evidence>
<evidence type="ECO:0000313" key="1">
    <source>
        <dbReference type="EMBL" id="MCI95664.1"/>
    </source>
</evidence>
<keyword evidence="2" id="KW-1185">Reference proteome</keyword>
<dbReference type="EMBL" id="LXQA011393589">
    <property type="protein sequence ID" value="MCI95664.1"/>
    <property type="molecule type" value="Genomic_DNA"/>
</dbReference>
<feature type="non-terminal residue" evidence="1">
    <location>
        <position position="46"/>
    </location>
</feature>
<accession>A0A392W4T9</accession>